<evidence type="ECO:0000256" key="1">
    <source>
        <dbReference type="ARBA" id="ARBA00004127"/>
    </source>
</evidence>
<dbReference type="EMBL" id="JAUIRO010000002">
    <property type="protein sequence ID" value="KAK0728362.1"/>
    <property type="molecule type" value="Genomic_DNA"/>
</dbReference>
<feature type="transmembrane region" description="Helical" evidence="13">
    <location>
        <begin position="220"/>
        <end position="238"/>
    </location>
</feature>
<dbReference type="PROSITE" id="PS50222">
    <property type="entry name" value="EF_HAND_2"/>
    <property type="match status" value="1"/>
</dbReference>
<keyword evidence="3" id="KW-0106">Calcium</keyword>
<dbReference type="Gene3D" id="1.10.238.10">
    <property type="entry name" value="EF-hand"/>
    <property type="match status" value="1"/>
</dbReference>
<dbReference type="GeneID" id="85320214"/>
<keyword evidence="3" id="KW-0813">Transport</keyword>
<evidence type="ECO:0000313" key="15">
    <source>
        <dbReference type="EMBL" id="KAK0728362.1"/>
    </source>
</evidence>
<gene>
    <name evidence="15" type="ORF">B0T26DRAFT_637625</name>
</gene>
<keyword evidence="7 13" id="KW-1133">Transmembrane helix</keyword>
<dbReference type="PANTHER" id="PTHR31323">
    <property type="entry name" value="MECHANOSENSITIVE ION CHANNEL PROTEIN MSY2"/>
    <property type="match status" value="1"/>
</dbReference>
<dbReference type="GO" id="GO:0005262">
    <property type="term" value="F:calcium channel activity"/>
    <property type="evidence" value="ECO:0007669"/>
    <property type="project" value="UniProtKB-KW"/>
</dbReference>
<evidence type="ECO:0000256" key="13">
    <source>
        <dbReference type="SAM" id="Phobius"/>
    </source>
</evidence>
<comment type="similarity">
    <text evidence="2 11">Belongs to the MscS (TC 1.A.23) family.</text>
</comment>
<feature type="compositionally biased region" description="Basic and acidic residues" evidence="12">
    <location>
        <begin position="73"/>
        <end position="82"/>
    </location>
</feature>
<feature type="transmembrane region" description="Helical" evidence="13">
    <location>
        <begin position="173"/>
        <end position="199"/>
    </location>
</feature>
<evidence type="ECO:0000256" key="2">
    <source>
        <dbReference type="ARBA" id="ARBA00008017"/>
    </source>
</evidence>
<dbReference type="InterPro" id="IPR011992">
    <property type="entry name" value="EF-hand-dom_pair"/>
</dbReference>
<dbReference type="GO" id="GO:0006874">
    <property type="term" value="P:intracellular calcium ion homeostasis"/>
    <property type="evidence" value="ECO:0007669"/>
    <property type="project" value="TreeGrafter"/>
</dbReference>
<feature type="region of interest" description="Disordered" evidence="12">
    <location>
        <begin position="764"/>
        <end position="819"/>
    </location>
</feature>
<feature type="domain" description="EF-hand" evidence="14">
    <location>
        <begin position="420"/>
        <end position="455"/>
    </location>
</feature>
<dbReference type="InterPro" id="IPR006685">
    <property type="entry name" value="MscS_channel_2nd"/>
</dbReference>
<evidence type="ECO:0000256" key="8">
    <source>
        <dbReference type="ARBA" id="ARBA00023136"/>
    </source>
</evidence>
<comment type="subcellular location">
    <subcellularLocation>
        <location evidence="1">Endomembrane system</location>
        <topology evidence="1">Multi-pass membrane protein</topology>
    </subcellularLocation>
    <subcellularLocation>
        <location evidence="11">Endoplasmic reticulum membrane</location>
    </subcellularLocation>
</comment>
<feature type="transmembrane region" description="Helical" evidence="13">
    <location>
        <begin position="131"/>
        <end position="153"/>
    </location>
</feature>
<evidence type="ECO:0000313" key="16">
    <source>
        <dbReference type="Proteomes" id="UP001172101"/>
    </source>
</evidence>
<comment type="catalytic activity">
    <reaction evidence="10">
        <text>Ca(2+)(in) = Ca(2+)(out)</text>
        <dbReference type="Rhea" id="RHEA:29671"/>
        <dbReference type="ChEBI" id="CHEBI:29108"/>
    </reaction>
</comment>
<dbReference type="InterPro" id="IPR010920">
    <property type="entry name" value="LSM_dom_sf"/>
</dbReference>
<feature type="transmembrane region" description="Helical" evidence="13">
    <location>
        <begin position="258"/>
        <end position="279"/>
    </location>
</feature>
<keyword evidence="6" id="KW-1278">Translocase</keyword>
<keyword evidence="4" id="KW-0107">Calcium channel</keyword>
<evidence type="ECO:0000256" key="5">
    <source>
        <dbReference type="ARBA" id="ARBA00022692"/>
    </source>
</evidence>
<evidence type="ECO:0000256" key="11">
    <source>
        <dbReference type="PIRNR" id="PIRNR017209"/>
    </source>
</evidence>
<dbReference type="Proteomes" id="UP001172101">
    <property type="component" value="Unassembled WGS sequence"/>
</dbReference>
<dbReference type="FunFam" id="1.10.238.10:FF:000345">
    <property type="entry name" value="Mechanosensitive ion channel protein"/>
    <property type="match status" value="1"/>
</dbReference>
<evidence type="ECO:0000256" key="6">
    <source>
        <dbReference type="ARBA" id="ARBA00022967"/>
    </source>
</evidence>
<keyword evidence="16" id="KW-1185">Reference proteome</keyword>
<name>A0AA40E7W2_9PEZI</name>
<feature type="region of interest" description="Disordered" evidence="12">
    <location>
        <begin position="713"/>
        <end position="742"/>
    </location>
</feature>
<dbReference type="RefSeq" id="XP_060301217.1">
    <property type="nucleotide sequence ID" value="XM_060436944.1"/>
</dbReference>
<evidence type="ECO:0000256" key="4">
    <source>
        <dbReference type="ARBA" id="ARBA00022673"/>
    </source>
</evidence>
<protein>
    <recommendedName>
        <fullName evidence="11">Mechanosensitive ion channel protein</fullName>
    </recommendedName>
</protein>
<evidence type="ECO:0000259" key="14">
    <source>
        <dbReference type="PROSITE" id="PS50222"/>
    </source>
</evidence>
<reference evidence="15" key="1">
    <citation type="submission" date="2023-06" db="EMBL/GenBank/DDBJ databases">
        <title>Genome-scale phylogeny and comparative genomics of the fungal order Sordariales.</title>
        <authorList>
            <consortium name="Lawrence Berkeley National Laboratory"/>
            <person name="Hensen N."/>
            <person name="Bonometti L."/>
            <person name="Westerberg I."/>
            <person name="Brannstrom I.O."/>
            <person name="Guillou S."/>
            <person name="Cros-Aarteil S."/>
            <person name="Calhoun S."/>
            <person name="Haridas S."/>
            <person name="Kuo A."/>
            <person name="Mondo S."/>
            <person name="Pangilinan J."/>
            <person name="Riley R."/>
            <person name="LaButti K."/>
            <person name="Andreopoulos B."/>
            <person name="Lipzen A."/>
            <person name="Chen C."/>
            <person name="Yanf M."/>
            <person name="Daum C."/>
            <person name="Ng V."/>
            <person name="Clum A."/>
            <person name="Steindorff A."/>
            <person name="Ohm R."/>
            <person name="Martin F."/>
            <person name="Silar P."/>
            <person name="Natvig D."/>
            <person name="Lalanne C."/>
            <person name="Gautier V."/>
            <person name="Ament-velasquez S.L."/>
            <person name="Kruys A."/>
            <person name="Hutchinson M.I."/>
            <person name="Powell A.J."/>
            <person name="Barry K."/>
            <person name="Miller A.N."/>
            <person name="Grigoriev I.V."/>
            <person name="Debuchy R."/>
            <person name="Gladieux P."/>
            <person name="Thoren M.H."/>
            <person name="Johannesson H."/>
        </authorList>
    </citation>
    <scope>NUCLEOTIDE SEQUENCE</scope>
    <source>
        <strain evidence="15">SMH2392-1A</strain>
    </source>
</reference>
<dbReference type="GO" id="GO:0005789">
    <property type="term" value="C:endoplasmic reticulum membrane"/>
    <property type="evidence" value="ECO:0007669"/>
    <property type="project" value="UniProtKB-SubCell"/>
</dbReference>
<dbReference type="SUPFAM" id="SSF47473">
    <property type="entry name" value="EF-hand"/>
    <property type="match status" value="1"/>
</dbReference>
<dbReference type="Gene3D" id="2.30.30.60">
    <property type="match status" value="1"/>
</dbReference>
<proteinExistence type="inferred from homology"/>
<dbReference type="AlphaFoldDB" id="A0AA40E7W2"/>
<dbReference type="InterPro" id="IPR002048">
    <property type="entry name" value="EF_hand_dom"/>
</dbReference>
<feature type="region of interest" description="Disordered" evidence="12">
    <location>
        <begin position="73"/>
        <end position="105"/>
    </location>
</feature>
<feature type="region of interest" description="Disordered" evidence="12">
    <location>
        <begin position="1"/>
        <end position="59"/>
    </location>
</feature>
<dbReference type="Pfam" id="PF00924">
    <property type="entry name" value="MS_channel_2nd"/>
    <property type="match status" value="1"/>
</dbReference>
<dbReference type="GO" id="GO:0005509">
    <property type="term" value="F:calcium ion binding"/>
    <property type="evidence" value="ECO:0007669"/>
    <property type="project" value="InterPro"/>
</dbReference>
<dbReference type="InterPro" id="IPR023408">
    <property type="entry name" value="MscS_beta-dom_sf"/>
</dbReference>
<dbReference type="PANTHER" id="PTHR31323:SF15">
    <property type="entry name" value="MECHANOSENSITIVE ION CHANNEL PROTEIN MSY1"/>
    <property type="match status" value="1"/>
</dbReference>
<evidence type="ECO:0000256" key="3">
    <source>
        <dbReference type="ARBA" id="ARBA00022568"/>
    </source>
</evidence>
<dbReference type="PIRSF" id="PIRSF017209">
    <property type="entry name" value="Memb_At2g17000_prd"/>
    <property type="match status" value="1"/>
</dbReference>
<dbReference type="Pfam" id="PF25886">
    <property type="entry name" value="Msy1"/>
    <property type="match status" value="1"/>
</dbReference>
<dbReference type="InterPro" id="IPR016688">
    <property type="entry name" value="MscS-like_plants/fungi"/>
</dbReference>
<evidence type="ECO:0000256" key="9">
    <source>
        <dbReference type="ARBA" id="ARBA00023303"/>
    </source>
</evidence>
<evidence type="ECO:0000256" key="7">
    <source>
        <dbReference type="ARBA" id="ARBA00022989"/>
    </source>
</evidence>
<keyword evidence="8 11" id="KW-0472">Membrane</keyword>
<keyword evidence="3" id="KW-0406">Ion transport</keyword>
<keyword evidence="9" id="KW-0407">Ion channel</keyword>
<accession>A0AA40E7W2</accession>
<evidence type="ECO:0000256" key="12">
    <source>
        <dbReference type="SAM" id="MobiDB-lite"/>
    </source>
</evidence>
<keyword evidence="11" id="KW-0256">Endoplasmic reticulum</keyword>
<keyword evidence="5 13" id="KW-0812">Transmembrane</keyword>
<sequence length="819" mass="91446">MSSSAEKPQRWPTLHIQMPSFSDPSPADKSPKAKTDPSQLAPDLSNLSPSDSREAANRLHDDLELLRAERIVSHQEHDDSSRSRKRNSSEDGGDAFNTAAPTAPAVSGTQKKTWLTKLWASLRKFPRVLRYILYAIPPAILILIPVFLDLFAYDSDSEPVGGEGGVQLLWFGIWLEVIWLTLWAARIVTSIMPATVAFIAGTVGSSSHKKWKDIGGHLEFPTALFLWMLSVLVSYHPILDSHRGPDSSEPEGNLPDIAWIGVAFKIIIALFVLVALNLFEKILIQWIATSFHLRTYSHRIRENQMQIGFLVILYSYAKSRVEVHDLVWDSSDPGTGSRTPMKAIQTNARQALSKVGDAATRMAGDFTGRKILKGDHPRKVVLELLRNTAASYALARVFYRSFVKPDKSTIRMEDLQPAFTATEDAEACFGVFDKDLNGDISMEELEMVCNEIHLEKKAIAASLKDLDSVIKKLDEVFMFVILVIVIIVFISILSNSAAAALTSTGTVILGLSWLLQATAQEFLQSIIFVFVKHPFDVGDRVTVYGNTGSMMKGDDYYVLEVSLLYTEFKKMEGHVVQAPNSLLNTLFILNQRRSQGLADPINLKLRFGTSEAQIEELKSRMLEFCLQNKRDYAPRIISEVQTIDEVYSITMNIIFFHKSNYQNELLRLTRHNRFAVELMHQMCDMGLEGPRFVQPGGMRDMPMYWSQVNSSPAYNQNAVPETPPQQVSSPAARRRGASMAKSVVESGMDFQDVYQHRRQDGGIARLASISQSPREEDPDGGLNSRMEKVASRGSQNSRQRAWGRPASRSDAAGSVSNAV</sequence>
<dbReference type="InterPro" id="IPR058650">
    <property type="entry name" value="Msy1/2-like"/>
</dbReference>
<feature type="transmembrane region" description="Helical" evidence="13">
    <location>
        <begin position="476"/>
        <end position="501"/>
    </location>
</feature>
<dbReference type="SUPFAM" id="SSF50182">
    <property type="entry name" value="Sm-like ribonucleoproteins"/>
    <property type="match status" value="1"/>
</dbReference>
<evidence type="ECO:0000256" key="10">
    <source>
        <dbReference type="ARBA" id="ARBA00036634"/>
    </source>
</evidence>
<feature type="compositionally biased region" description="Polar residues" evidence="12">
    <location>
        <begin position="713"/>
        <end position="729"/>
    </location>
</feature>
<comment type="caution">
    <text evidence="15">The sequence shown here is derived from an EMBL/GenBank/DDBJ whole genome shotgun (WGS) entry which is preliminary data.</text>
</comment>
<keyword evidence="3" id="KW-0109">Calcium transport</keyword>
<organism evidence="15 16">
    <name type="scientific">Lasiosphaeria miniovina</name>
    <dbReference type="NCBI Taxonomy" id="1954250"/>
    <lineage>
        <taxon>Eukaryota</taxon>
        <taxon>Fungi</taxon>
        <taxon>Dikarya</taxon>
        <taxon>Ascomycota</taxon>
        <taxon>Pezizomycotina</taxon>
        <taxon>Sordariomycetes</taxon>
        <taxon>Sordariomycetidae</taxon>
        <taxon>Sordariales</taxon>
        <taxon>Lasiosphaeriaceae</taxon>
        <taxon>Lasiosphaeria</taxon>
    </lineage>
</organism>